<dbReference type="GO" id="GO:0032153">
    <property type="term" value="C:cell division site"/>
    <property type="evidence" value="ECO:0007669"/>
    <property type="project" value="TreeGrafter"/>
</dbReference>
<comment type="caution">
    <text evidence="3">The sequence shown here is derived from an EMBL/GenBank/DDBJ whole genome shotgun (WGS) entry which is preliminary data.</text>
</comment>
<dbReference type="AlphaFoldDB" id="A0A4R1NNT8"/>
<sequence length="301" mass="31053">MADQPQKIGAKTALRAGTAFLALSLILSACTEGEGFTFGKGPDSEASSSATSASGTTKLVERDVEAPEVFSVSEAGLWDGRPSLGGVWAAHPDVGDPERVIIRNQSNGKFVIGALFRREREIPGPRIQISSDAAEALGMLAGQPVELNVTALRREEVAPEPEVTEAETVAEVADVEEAPLEPIAAASAAIAAAEASETAAAPAAAPTATPAAQSEVAPKPTSTSLSKPYVQIGIFSVESNAQNAAKQMEAAGLTPLIKKTTSGSKTFWRVIVGPATSRSDLKAMIKKVHGTGFTDAYAVTN</sequence>
<organism evidence="3 4">
    <name type="scientific">Shimia isoporae</name>
    <dbReference type="NCBI Taxonomy" id="647720"/>
    <lineage>
        <taxon>Bacteria</taxon>
        <taxon>Pseudomonadati</taxon>
        <taxon>Pseudomonadota</taxon>
        <taxon>Alphaproteobacteria</taxon>
        <taxon>Rhodobacterales</taxon>
        <taxon>Roseobacteraceae</taxon>
    </lineage>
</organism>
<reference evidence="3 4" key="1">
    <citation type="submission" date="2019-03" db="EMBL/GenBank/DDBJ databases">
        <title>Genomic Encyclopedia of Archaeal and Bacterial Type Strains, Phase II (KMG-II): from individual species to whole genera.</title>
        <authorList>
            <person name="Goeker M."/>
        </authorList>
    </citation>
    <scope>NUCLEOTIDE SEQUENCE [LARGE SCALE GENOMIC DNA]</scope>
    <source>
        <strain evidence="3 4">DSM 26433</strain>
    </source>
</reference>
<dbReference type="SUPFAM" id="SSF110997">
    <property type="entry name" value="Sporulation related repeat"/>
    <property type="match status" value="1"/>
</dbReference>
<dbReference type="PANTHER" id="PTHR38687:SF1">
    <property type="entry name" value="CELL DIVISION PROTEIN DEDD"/>
    <property type="match status" value="1"/>
</dbReference>
<dbReference type="Proteomes" id="UP000295673">
    <property type="component" value="Unassembled WGS sequence"/>
</dbReference>
<dbReference type="PROSITE" id="PS51724">
    <property type="entry name" value="SPOR"/>
    <property type="match status" value="1"/>
</dbReference>
<dbReference type="Gene3D" id="3.30.70.1070">
    <property type="entry name" value="Sporulation related repeat"/>
    <property type="match status" value="1"/>
</dbReference>
<evidence type="ECO:0000259" key="2">
    <source>
        <dbReference type="PROSITE" id="PS51724"/>
    </source>
</evidence>
<dbReference type="EMBL" id="SMGR01000001">
    <property type="protein sequence ID" value="TCL08253.1"/>
    <property type="molecule type" value="Genomic_DNA"/>
</dbReference>
<dbReference type="GO" id="GO:0030428">
    <property type="term" value="C:cell septum"/>
    <property type="evidence" value="ECO:0007669"/>
    <property type="project" value="TreeGrafter"/>
</dbReference>
<evidence type="ECO:0000256" key="1">
    <source>
        <dbReference type="SAM" id="MobiDB-lite"/>
    </source>
</evidence>
<gene>
    <name evidence="3" type="ORF">BXY66_0287</name>
</gene>
<proteinExistence type="predicted"/>
<dbReference type="GO" id="GO:0032506">
    <property type="term" value="P:cytokinetic process"/>
    <property type="evidence" value="ECO:0007669"/>
    <property type="project" value="TreeGrafter"/>
</dbReference>
<feature type="region of interest" description="Disordered" evidence="1">
    <location>
        <begin position="38"/>
        <end position="58"/>
    </location>
</feature>
<dbReference type="InterPro" id="IPR007730">
    <property type="entry name" value="SPOR-like_dom"/>
</dbReference>
<dbReference type="PROSITE" id="PS51257">
    <property type="entry name" value="PROKAR_LIPOPROTEIN"/>
    <property type="match status" value="1"/>
</dbReference>
<dbReference type="PANTHER" id="PTHR38687">
    <property type="entry name" value="CELL DIVISION PROTEIN DEDD-RELATED"/>
    <property type="match status" value="1"/>
</dbReference>
<dbReference type="InterPro" id="IPR052521">
    <property type="entry name" value="Cell_div_SPOR-domain"/>
</dbReference>
<feature type="compositionally biased region" description="Low complexity" evidence="1">
    <location>
        <begin position="201"/>
        <end position="212"/>
    </location>
</feature>
<feature type="compositionally biased region" description="Low complexity" evidence="1">
    <location>
        <begin position="44"/>
        <end position="57"/>
    </location>
</feature>
<accession>A0A4R1NNT8</accession>
<name>A0A4R1NNT8_9RHOB</name>
<evidence type="ECO:0000313" key="4">
    <source>
        <dbReference type="Proteomes" id="UP000295673"/>
    </source>
</evidence>
<dbReference type="InterPro" id="IPR036680">
    <property type="entry name" value="SPOR-like_sf"/>
</dbReference>
<evidence type="ECO:0000313" key="3">
    <source>
        <dbReference type="EMBL" id="TCL08253.1"/>
    </source>
</evidence>
<feature type="domain" description="SPOR" evidence="2">
    <location>
        <begin position="222"/>
        <end position="301"/>
    </location>
</feature>
<protein>
    <submittedName>
        <fullName evidence="3">Sporulation related protein</fullName>
    </submittedName>
</protein>
<keyword evidence="4" id="KW-1185">Reference proteome</keyword>
<dbReference type="RefSeq" id="WP_132858397.1">
    <property type="nucleotide sequence ID" value="NZ_SMGR01000001.1"/>
</dbReference>
<feature type="region of interest" description="Disordered" evidence="1">
    <location>
        <begin position="201"/>
        <end position="222"/>
    </location>
</feature>
<dbReference type="GO" id="GO:0042834">
    <property type="term" value="F:peptidoglycan binding"/>
    <property type="evidence" value="ECO:0007669"/>
    <property type="project" value="InterPro"/>
</dbReference>
<dbReference type="Pfam" id="PF05036">
    <property type="entry name" value="SPOR"/>
    <property type="match status" value="1"/>
</dbReference>
<dbReference type="OrthoDB" id="9766672at2"/>